<keyword evidence="2" id="KW-0238">DNA-binding</keyword>
<reference evidence="4 5" key="1">
    <citation type="journal article" date="2016" name="Genome Announc.">
        <title>Complete Genome Sequences of Aerococcus christensenii CCUG 28831T, Aerococcus sanguinicola CCUG 43001T, Aerococcus urinae CCUG 36881T, Aerococcus urinaeequi CCUG 28094T, Aerococcus urinaehominis CCUG 42038 BT, and Aerococcus viridans CCUG 4311T.</title>
        <authorList>
            <person name="Carkaci D."/>
            <person name="Dargis R."/>
            <person name="Nielsen X.C."/>
            <person name="Skovgaard O."/>
            <person name="Fuursted K."/>
            <person name="Christensen J.J."/>
        </authorList>
    </citation>
    <scope>NUCLEOTIDE SEQUENCE [LARGE SCALE GENOMIC DNA]</scope>
    <source>
        <strain evidence="4 5">CCUG42038B</strain>
    </source>
</reference>
<dbReference type="RefSeq" id="WP_067977403.1">
    <property type="nucleotide sequence ID" value="NZ_CP014163.1"/>
</dbReference>
<keyword evidence="1" id="KW-0805">Transcription regulation</keyword>
<evidence type="ECO:0000256" key="1">
    <source>
        <dbReference type="ARBA" id="ARBA00023015"/>
    </source>
</evidence>
<sequence length="124" mass="14238">MMNINLSKFSKVPLYEQIIKEIKRNIISGELKEKERLPSIRQLAKDLEVSVITVKKAYENLEQEKFLMSIPSQGTYVADLDIDLIERKILAEIDASIEQVIIKAKSIGLSSEEIVQRFSEKVEE</sequence>
<dbReference type="GO" id="GO:0003700">
    <property type="term" value="F:DNA-binding transcription factor activity"/>
    <property type="evidence" value="ECO:0007669"/>
    <property type="project" value="InterPro"/>
</dbReference>
<dbReference type="InterPro" id="IPR000524">
    <property type="entry name" value="Tscrpt_reg_HTH_GntR"/>
</dbReference>
<dbReference type="AlphaFoldDB" id="A0A0X8FK20"/>
<dbReference type="OrthoDB" id="9801546at2"/>
<dbReference type="PANTHER" id="PTHR38445">
    <property type="entry name" value="HTH-TYPE TRANSCRIPTIONAL REPRESSOR YTRA"/>
    <property type="match status" value="1"/>
</dbReference>
<evidence type="ECO:0000256" key="3">
    <source>
        <dbReference type="ARBA" id="ARBA00023163"/>
    </source>
</evidence>
<proteinExistence type="predicted"/>
<dbReference type="Pfam" id="PF00392">
    <property type="entry name" value="GntR"/>
    <property type="match status" value="1"/>
</dbReference>
<name>A0A0X8FK20_9LACT</name>
<gene>
    <name evidence="4" type="ORF">AWM75_01385</name>
</gene>
<dbReference type="PROSITE" id="PS50949">
    <property type="entry name" value="HTH_GNTR"/>
    <property type="match status" value="1"/>
</dbReference>
<dbReference type="SMART" id="SM00345">
    <property type="entry name" value="HTH_GNTR"/>
    <property type="match status" value="1"/>
</dbReference>
<dbReference type="InterPro" id="IPR036390">
    <property type="entry name" value="WH_DNA-bd_sf"/>
</dbReference>
<reference evidence="5" key="2">
    <citation type="submission" date="2016-01" db="EMBL/GenBank/DDBJ databases">
        <title>Six Aerococcus type strain genome sequencing and assembly using PacBio and Illumina Hiseq.</title>
        <authorList>
            <person name="Carkaci D."/>
            <person name="Dargis R."/>
            <person name="Nielsen X.C."/>
            <person name="Skovgaard O."/>
            <person name="Fuursted K."/>
            <person name="Christensen J.J."/>
        </authorList>
    </citation>
    <scope>NUCLEOTIDE SEQUENCE [LARGE SCALE GENOMIC DNA]</scope>
    <source>
        <strain evidence="5">CCUG42038B</strain>
    </source>
</reference>
<organism evidence="4 5">
    <name type="scientific">Aerococcus urinaehominis</name>
    <dbReference type="NCBI Taxonomy" id="128944"/>
    <lineage>
        <taxon>Bacteria</taxon>
        <taxon>Bacillati</taxon>
        <taxon>Bacillota</taxon>
        <taxon>Bacilli</taxon>
        <taxon>Lactobacillales</taxon>
        <taxon>Aerococcaceae</taxon>
        <taxon>Aerococcus</taxon>
    </lineage>
</organism>
<dbReference type="SUPFAM" id="SSF46785">
    <property type="entry name" value="Winged helix' DNA-binding domain"/>
    <property type="match status" value="1"/>
</dbReference>
<evidence type="ECO:0000313" key="4">
    <source>
        <dbReference type="EMBL" id="AMB98730.1"/>
    </source>
</evidence>
<dbReference type="STRING" id="128944.AWM75_01385"/>
<keyword evidence="5" id="KW-1185">Reference proteome</keyword>
<accession>A0A0X8FK20</accession>
<dbReference type="Gene3D" id="1.10.10.10">
    <property type="entry name" value="Winged helix-like DNA-binding domain superfamily/Winged helix DNA-binding domain"/>
    <property type="match status" value="1"/>
</dbReference>
<dbReference type="PANTHER" id="PTHR38445:SF7">
    <property type="entry name" value="GNTR-FAMILY TRANSCRIPTIONAL REGULATOR"/>
    <property type="match status" value="1"/>
</dbReference>
<dbReference type="InterPro" id="IPR036388">
    <property type="entry name" value="WH-like_DNA-bd_sf"/>
</dbReference>
<keyword evidence="3" id="KW-0804">Transcription</keyword>
<dbReference type="CDD" id="cd07377">
    <property type="entry name" value="WHTH_GntR"/>
    <property type="match status" value="1"/>
</dbReference>
<protein>
    <submittedName>
        <fullName evidence="4">GntR family transcriptional regulator</fullName>
    </submittedName>
</protein>
<evidence type="ECO:0000256" key="2">
    <source>
        <dbReference type="ARBA" id="ARBA00023125"/>
    </source>
</evidence>
<dbReference type="GO" id="GO:0003677">
    <property type="term" value="F:DNA binding"/>
    <property type="evidence" value="ECO:0007669"/>
    <property type="project" value="UniProtKB-KW"/>
</dbReference>
<dbReference type="Proteomes" id="UP000062260">
    <property type="component" value="Chromosome"/>
</dbReference>
<dbReference type="EMBL" id="CP014163">
    <property type="protein sequence ID" value="AMB98730.1"/>
    <property type="molecule type" value="Genomic_DNA"/>
</dbReference>
<dbReference type="KEGG" id="auh:AWM75_01385"/>
<evidence type="ECO:0000313" key="5">
    <source>
        <dbReference type="Proteomes" id="UP000062260"/>
    </source>
</evidence>